<feature type="transmembrane region" description="Helical" evidence="1">
    <location>
        <begin position="38"/>
        <end position="59"/>
    </location>
</feature>
<protein>
    <submittedName>
        <fullName evidence="2">Uncharacterized protein</fullName>
    </submittedName>
</protein>
<name>A0ABW1S2H3_9LACO</name>
<proteinExistence type="predicted"/>
<keyword evidence="3" id="KW-1185">Reference proteome</keyword>
<keyword evidence="1" id="KW-1133">Transmembrane helix</keyword>
<gene>
    <name evidence="2" type="ORF">ACFP5Y_12555</name>
</gene>
<accession>A0ABW1S2H3</accession>
<keyword evidence="1" id="KW-0812">Transmembrane</keyword>
<dbReference type="RefSeq" id="WP_379832475.1">
    <property type="nucleotide sequence ID" value="NZ_JBHSSC010000043.1"/>
</dbReference>
<comment type="caution">
    <text evidence="2">The sequence shown here is derived from an EMBL/GenBank/DDBJ whole genome shotgun (WGS) entry which is preliminary data.</text>
</comment>
<evidence type="ECO:0000313" key="3">
    <source>
        <dbReference type="Proteomes" id="UP001596282"/>
    </source>
</evidence>
<evidence type="ECO:0000256" key="1">
    <source>
        <dbReference type="SAM" id="Phobius"/>
    </source>
</evidence>
<keyword evidence="1" id="KW-0472">Membrane</keyword>
<dbReference type="Proteomes" id="UP001596282">
    <property type="component" value="Unassembled WGS sequence"/>
</dbReference>
<feature type="transmembrane region" description="Helical" evidence="1">
    <location>
        <begin position="71"/>
        <end position="91"/>
    </location>
</feature>
<organism evidence="2 3">
    <name type="scientific">Lactiplantibacillus daowaiensis</name>
    <dbReference type="NCBI Taxonomy" id="2559918"/>
    <lineage>
        <taxon>Bacteria</taxon>
        <taxon>Bacillati</taxon>
        <taxon>Bacillota</taxon>
        <taxon>Bacilli</taxon>
        <taxon>Lactobacillales</taxon>
        <taxon>Lactobacillaceae</taxon>
        <taxon>Lactiplantibacillus</taxon>
    </lineage>
</organism>
<dbReference type="EMBL" id="JBHSSC010000043">
    <property type="protein sequence ID" value="MFC6182058.1"/>
    <property type="molecule type" value="Genomic_DNA"/>
</dbReference>
<sequence>MRQAPVPPLTALQAAIYQDLLAQKPQMQPIKNQQIRRYGVLDGLLGLLLVIAWGEHWLLSQEPAMGSLTNLRWLLIGLTIFCGGLIGYTAWKLAPHVGDRSYQQYANQLAAEVADQLADGTATSQAYTLTRVDTDTYQITGADLRHNVWTKVTEIHCCETSLVGLKLIWMATTNRRNRKHTNGFVIFYATEAAATAFEGIN</sequence>
<reference evidence="3" key="1">
    <citation type="journal article" date="2019" name="Int. J. Syst. Evol. Microbiol.">
        <title>The Global Catalogue of Microorganisms (GCM) 10K type strain sequencing project: providing services to taxonomists for standard genome sequencing and annotation.</title>
        <authorList>
            <consortium name="The Broad Institute Genomics Platform"/>
            <consortium name="The Broad Institute Genome Sequencing Center for Infectious Disease"/>
            <person name="Wu L."/>
            <person name="Ma J."/>
        </authorList>
    </citation>
    <scope>NUCLEOTIDE SEQUENCE [LARGE SCALE GENOMIC DNA]</scope>
    <source>
        <strain evidence="3">CCM 8933</strain>
    </source>
</reference>
<evidence type="ECO:0000313" key="2">
    <source>
        <dbReference type="EMBL" id="MFC6182058.1"/>
    </source>
</evidence>